<gene>
    <name evidence="1" type="ordered locus">AS9A_0336</name>
</gene>
<evidence type="ECO:0000313" key="1">
    <source>
        <dbReference type="EMBL" id="AEF38795.1"/>
    </source>
</evidence>
<protein>
    <submittedName>
        <fullName evidence="1">Uncharacterized protein</fullName>
    </submittedName>
</protein>
<keyword evidence="2" id="KW-1185">Reference proteome</keyword>
<proteinExistence type="predicted"/>
<reference evidence="1 2" key="1">
    <citation type="journal article" date="2011" name="J. Bacteriol.">
        <title>Complete genome sequence of Amycolicicoccus subflavus DQS3-9A1T, an actinomycete isolated from crude oil-polluted soil.</title>
        <authorList>
            <person name="Cai M."/>
            <person name="Chen W.M."/>
            <person name="Nie Y."/>
            <person name="Chi C.Q."/>
            <person name="Wang Y.N."/>
            <person name="Tang Y.Q."/>
            <person name="Li G.Y."/>
            <person name="Wu X.L."/>
        </authorList>
    </citation>
    <scope>NUCLEOTIDE SEQUENCE [LARGE SCALE GENOMIC DNA]</scope>
    <source>
        <strain evidence="2">DSM 45089 / DQS3-9A1</strain>
    </source>
</reference>
<dbReference type="KEGG" id="asd:AS9A_0336"/>
<evidence type="ECO:0000313" key="2">
    <source>
        <dbReference type="Proteomes" id="UP000009235"/>
    </source>
</evidence>
<dbReference type="STRING" id="443218.AS9A_0336"/>
<dbReference type="AlphaFoldDB" id="F6EGX1"/>
<organism evidence="1 2">
    <name type="scientific">Hoyosella subflava (strain DSM 45089 / JCM 17490 / NBRC 109087 / DQS3-9A1)</name>
    <name type="common">Amycolicicoccus subflavus</name>
    <dbReference type="NCBI Taxonomy" id="443218"/>
    <lineage>
        <taxon>Bacteria</taxon>
        <taxon>Bacillati</taxon>
        <taxon>Actinomycetota</taxon>
        <taxon>Actinomycetes</taxon>
        <taxon>Mycobacteriales</taxon>
        <taxon>Hoyosellaceae</taxon>
        <taxon>Hoyosella</taxon>
    </lineage>
</organism>
<accession>F6EGX1</accession>
<dbReference type="EMBL" id="CP002786">
    <property type="protein sequence ID" value="AEF38795.1"/>
    <property type="molecule type" value="Genomic_DNA"/>
</dbReference>
<sequence length="45" mass="4834">MGVAHCETNCRTAPLPQYMVIAGWTAGAEYYRDRGGAAAAFTFAH</sequence>
<dbReference type="HOGENOM" id="CLU_3195312_0_0_11"/>
<name>F6EGX1_HOYSD</name>
<dbReference type="Proteomes" id="UP000009235">
    <property type="component" value="Chromosome"/>
</dbReference>